<evidence type="ECO:0000256" key="1">
    <source>
        <dbReference type="SAM" id="MobiDB-lite"/>
    </source>
</evidence>
<reference evidence="3" key="1">
    <citation type="journal article" date="2019" name="Int. J. Syst. Evol. Microbiol.">
        <title>The Global Catalogue of Microorganisms (GCM) 10K type strain sequencing project: providing services to taxonomists for standard genome sequencing and annotation.</title>
        <authorList>
            <consortium name="The Broad Institute Genomics Platform"/>
            <consortium name="The Broad Institute Genome Sequencing Center for Infectious Disease"/>
            <person name="Wu L."/>
            <person name="Ma J."/>
        </authorList>
    </citation>
    <scope>NUCLEOTIDE SEQUENCE [LARGE SCALE GENOMIC DNA]</scope>
    <source>
        <strain evidence="3">CGMCC 4.7304</strain>
    </source>
</reference>
<protein>
    <submittedName>
        <fullName evidence="2">Aldose 1-epimerase family protein</fullName>
    </submittedName>
</protein>
<dbReference type="PANTHER" id="PTHR10091">
    <property type="entry name" value="ALDOSE-1-EPIMERASE"/>
    <property type="match status" value="1"/>
</dbReference>
<dbReference type="InterPro" id="IPR014718">
    <property type="entry name" value="GH-type_carb-bd"/>
</dbReference>
<dbReference type="PANTHER" id="PTHR10091:SF0">
    <property type="entry name" value="GALACTOSE MUTAROTASE"/>
    <property type="match status" value="1"/>
</dbReference>
<dbReference type="RefSeq" id="WP_344148398.1">
    <property type="nucleotide sequence ID" value="NZ_BAAAQI010000026.1"/>
</dbReference>
<dbReference type="Proteomes" id="UP001595858">
    <property type="component" value="Unassembled WGS sequence"/>
</dbReference>
<dbReference type="SUPFAM" id="SSF74650">
    <property type="entry name" value="Galactose mutarotase-like"/>
    <property type="match status" value="1"/>
</dbReference>
<dbReference type="InterPro" id="IPR037480">
    <property type="entry name" value="YihR-like"/>
</dbReference>
<gene>
    <name evidence="2" type="ORF">ACFPCZ_05585</name>
</gene>
<comment type="caution">
    <text evidence="2">The sequence shown here is derived from an EMBL/GenBank/DDBJ whole genome shotgun (WGS) entry which is preliminary data.</text>
</comment>
<dbReference type="Pfam" id="PF01263">
    <property type="entry name" value="Aldose_epim"/>
    <property type="match status" value="1"/>
</dbReference>
<dbReference type="CDD" id="cd09022">
    <property type="entry name" value="Aldose_epim_Ec_YihR"/>
    <property type="match status" value="1"/>
</dbReference>
<evidence type="ECO:0000313" key="3">
    <source>
        <dbReference type="Proteomes" id="UP001595858"/>
    </source>
</evidence>
<accession>A0ABV9SIK1</accession>
<dbReference type="Gene3D" id="2.70.98.10">
    <property type="match status" value="1"/>
</dbReference>
<evidence type="ECO:0000313" key="2">
    <source>
        <dbReference type="EMBL" id="MFC4866097.1"/>
    </source>
</evidence>
<feature type="region of interest" description="Disordered" evidence="1">
    <location>
        <begin position="179"/>
        <end position="202"/>
    </location>
</feature>
<name>A0ABV9SIK1_9ACTN</name>
<sequence>MGDAIELAAGDYRAAVGRRGAAMCRLAYGGQELIWRVPPDEPPPASHGLLLAPWPNRIRDGRYTFKGVERQLEVTEPRRGTALHGLAYAKPWLPVEIGSDRTRLTCELDGSDPGYPYRLELTADYELDAADGLTATLGARNTGDAPAPYGMGAHPFVSVAAPMDDAVLKLPASRRLPVDGRLLPSGAPEPVEGTEHDFRTPRPIGATAFDTAFTGLERDADGRAWTVVASGGTSVGVWGDASCGWLQVFSAEGLPEELNRRGLAVEPMTCPPDAFNSGTDLTVLEPGERTSSRFGIMRLAQAG</sequence>
<dbReference type="EMBL" id="JBHSIY010000006">
    <property type="protein sequence ID" value="MFC4866097.1"/>
    <property type="molecule type" value="Genomic_DNA"/>
</dbReference>
<dbReference type="InterPro" id="IPR008183">
    <property type="entry name" value="Aldose_1/G6P_1-epimerase"/>
</dbReference>
<keyword evidence="3" id="KW-1185">Reference proteome</keyword>
<organism evidence="2 3">
    <name type="scientific">Streptomonospora arabica</name>
    <dbReference type="NCBI Taxonomy" id="412417"/>
    <lineage>
        <taxon>Bacteria</taxon>
        <taxon>Bacillati</taxon>
        <taxon>Actinomycetota</taxon>
        <taxon>Actinomycetes</taxon>
        <taxon>Streptosporangiales</taxon>
        <taxon>Nocardiopsidaceae</taxon>
        <taxon>Streptomonospora</taxon>
    </lineage>
</organism>
<proteinExistence type="predicted"/>
<dbReference type="InterPro" id="IPR011013">
    <property type="entry name" value="Gal_mutarotase_sf_dom"/>
</dbReference>